<protein>
    <submittedName>
        <fullName evidence="1">Uncharacterized protein</fullName>
    </submittedName>
</protein>
<sequence length="57" mass="6791">MTPYKELDSRLQSVFDLMTRDDLNVRQESASLYGVTADVRREFLHEDHKKKERLQPP</sequence>
<reference evidence="1 2" key="1">
    <citation type="submission" date="2022-03" db="EMBL/GenBank/DDBJ databases">
        <authorList>
            <person name="Macdonald S."/>
            <person name="Ahmed S."/>
            <person name="Newling K."/>
        </authorList>
    </citation>
    <scope>NUCLEOTIDE SEQUENCE [LARGE SCALE GENOMIC DNA]</scope>
</reference>
<gene>
    <name evidence="1" type="ORF">ERUC_LOCUS19831</name>
</gene>
<proteinExistence type="predicted"/>
<organism evidence="1 2">
    <name type="scientific">Eruca vesicaria subsp. sativa</name>
    <name type="common">Garden rocket</name>
    <name type="synonym">Eruca sativa</name>
    <dbReference type="NCBI Taxonomy" id="29727"/>
    <lineage>
        <taxon>Eukaryota</taxon>
        <taxon>Viridiplantae</taxon>
        <taxon>Streptophyta</taxon>
        <taxon>Embryophyta</taxon>
        <taxon>Tracheophyta</taxon>
        <taxon>Spermatophyta</taxon>
        <taxon>Magnoliopsida</taxon>
        <taxon>eudicotyledons</taxon>
        <taxon>Gunneridae</taxon>
        <taxon>Pentapetalae</taxon>
        <taxon>rosids</taxon>
        <taxon>malvids</taxon>
        <taxon>Brassicales</taxon>
        <taxon>Brassicaceae</taxon>
        <taxon>Brassiceae</taxon>
        <taxon>Eruca</taxon>
    </lineage>
</organism>
<dbReference type="AlphaFoldDB" id="A0ABC8KB50"/>
<keyword evidence="2" id="KW-1185">Reference proteome</keyword>
<evidence type="ECO:0000313" key="2">
    <source>
        <dbReference type="Proteomes" id="UP001642260"/>
    </source>
</evidence>
<dbReference type="Proteomes" id="UP001642260">
    <property type="component" value="Unassembled WGS sequence"/>
</dbReference>
<evidence type="ECO:0000313" key="1">
    <source>
        <dbReference type="EMBL" id="CAH8354076.1"/>
    </source>
</evidence>
<name>A0ABC8KB50_ERUVS</name>
<accession>A0ABC8KB50</accession>
<comment type="caution">
    <text evidence="1">The sequence shown here is derived from an EMBL/GenBank/DDBJ whole genome shotgun (WGS) entry which is preliminary data.</text>
</comment>
<dbReference type="EMBL" id="CAKOAT010187377">
    <property type="protein sequence ID" value="CAH8354076.1"/>
    <property type="molecule type" value="Genomic_DNA"/>
</dbReference>